<organism evidence="1 2">
    <name type="scientific">Acacia crassicarpa</name>
    <name type="common">northern wattle</name>
    <dbReference type="NCBI Taxonomy" id="499986"/>
    <lineage>
        <taxon>Eukaryota</taxon>
        <taxon>Viridiplantae</taxon>
        <taxon>Streptophyta</taxon>
        <taxon>Embryophyta</taxon>
        <taxon>Tracheophyta</taxon>
        <taxon>Spermatophyta</taxon>
        <taxon>Magnoliopsida</taxon>
        <taxon>eudicotyledons</taxon>
        <taxon>Gunneridae</taxon>
        <taxon>Pentapetalae</taxon>
        <taxon>rosids</taxon>
        <taxon>fabids</taxon>
        <taxon>Fabales</taxon>
        <taxon>Fabaceae</taxon>
        <taxon>Caesalpinioideae</taxon>
        <taxon>mimosoid clade</taxon>
        <taxon>Acacieae</taxon>
        <taxon>Acacia</taxon>
    </lineage>
</organism>
<gene>
    <name evidence="1" type="ORF">QN277_025188</name>
</gene>
<evidence type="ECO:0000313" key="2">
    <source>
        <dbReference type="Proteomes" id="UP001293593"/>
    </source>
</evidence>
<sequence length="68" mass="7670">MVKSTADVEREVEDAERKVTVDGKCTECDGDNEEQWMKKKDDTMVSDLRSADGESHGLTVCWSQFSLL</sequence>
<comment type="caution">
    <text evidence="1">The sequence shown here is derived from an EMBL/GenBank/DDBJ whole genome shotgun (WGS) entry which is preliminary data.</text>
</comment>
<dbReference type="Proteomes" id="UP001293593">
    <property type="component" value="Unassembled WGS sequence"/>
</dbReference>
<proteinExistence type="predicted"/>
<dbReference type="EMBL" id="JAWXYG010000007">
    <property type="protein sequence ID" value="KAK4268542.1"/>
    <property type="molecule type" value="Genomic_DNA"/>
</dbReference>
<protein>
    <submittedName>
        <fullName evidence="1">Uncharacterized protein</fullName>
    </submittedName>
</protein>
<keyword evidence="2" id="KW-1185">Reference proteome</keyword>
<reference evidence="1" key="1">
    <citation type="submission" date="2023-10" db="EMBL/GenBank/DDBJ databases">
        <title>Chromosome-level genome of the transformable northern wattle, Acacia crassicarpa.</title>
        <authorList>
            <person name="Massaro I."/>
            <person name="Sinha N.R."/>
            <person name="Poethig S."/>
            <person name="Leichty A.R."/>
        </authorList>
    </citation>
    <scope>NUCLEOTIDE SEQUENCE</scope>
    <source>
        <strain evidence="1">Acra3RX</strain>
        <tissue evidence="1">Leaf</tissue>
    </source>
</reference>
<accession>A0AAE1JDN0</accession>
<name>A0AAE1JDN0_9FABA</name>
<evidence type="ECO:0000313" key="1">
    <source>
        <dbReference type="EMBL" id="KAK4268542.1"/>
    </source>
</evidence>
<dbReference type="AlphaFoldDB" id="A0AAE1JDN0"/>